<comment type="similarity">
    <text evidence="2 13">Belongs to the sodium:solute symporter (SSF) (TC 2.A.21) family.</text>
</comment>
<dbReference type="OrthoDB" id="546820at2759"/>
<keyword evidence="12" id="KW-0739">Sodium transport</keyword>
<evidence type="ECO:0000256" key="2">
    <source>
        <dbReference type="ARBA" id="ARBA00006434"/>
    </source>
</evidence>
<keyword evidence="6" id="KW-0530">Neurotransmitter biosynthesis</keyword>
<feature type="transmembrane region" description="Helical" evidence="14">
    <location>
        <begin position="369"/>
        <end position="391"/>
    </location>
</feature>
<dbReference type="PANTHER" id="PTHR45897:SF4">
    <property type="entry name" value="HIGH-AFFINITY CHOLINE TRANSPORTER 1"/>
    <property type="match status" value="1"/>
</dbReference>
<protein>
    <submittedName>
        <fullName evidence="15 16">Uncharacterized protein</fullName>
    </submittedName>
</protein>
<dbReference type="EMBL" id="KB311984">
    <property type="protein sequence ID" value="ELT88107.1"/>
    <property type="molecule type" value="Genomic_DNA"/>
</dbReference>
<evidence type="ECO:0000256" key="14">
    <source>
        <dbReference type="SAM" id="Phobius"/>
    </source>
</evidence>
<dbReference type="CDD" id="cd11474">
    <property type="entry name" value="SLC5sbd_CHT"/>
    <property type="match status" value="1"/>
</dbReference>
<evidence type="ECO:0000256" key="4">
    <source>
        <dbReference type="ARBA" id="ARBA00022692"/>
    </source>
</evidence>
<reference evidence="17" key="1">
    <citation type="submission" date="2012-12" db="EMBL/GenBank/DDBJ databases">
        <authorList>
            <person name="Hellsten U."/>
            <person name="Grimwood J."/>
            <person name="Chapman J.A."/>
            <person name="Shapiro H."/>
            <person name="Aerts A."/>
            <person name="Otillar R.P."/>
            <person name="Terry A.Y."/>
            <person name="Boore J.L."/>
            <person name="Simakov O."/>
            <person name="Marletaz F."/>
            <person name="Cho S.-J."/>
            <person name="Edsinger-Gonzales E."/>
            <person name="Havlak P."/>
            <person name="Kuo D.-H."/>
            <person name="Larsson T."/>
            <person name="Lv J."/>
            <person name="Arendt D."/>
            <person name="Savage R."/>
            <person name="Osoegawa K."/>
            <person name="de Jong P."/>
            <person name="Lindberg D.R."/>
            <person name="Seaver E.C."/>
            <person name="Weisblat D.A."/>
            <person name="Putnam N.H."/>
            <person name="Grigoriev I.V."/>
            <person name="Rokhsar D.S."/>
        </authorList>
    </citation>
    <scope>NUCLEOTIDE SEQUENCE</scope>
    <source>
        <strain evidence="17">I ESC-2004</strain>
    </source>
</reference>
<dbReference type="EnsemblMetazoa" id="CapteT157516">
    <property type="protein sequence ID" value="CapteP157516"/>
    <property type="gene ID" value="CapteG157516"/>
</dbReference>
<evidence type="ECO:0000313" key="16">
    <source>
        <dbReference type="EnsemblMetazoa" id="CapteP157516"/>
    </source>
</evidence>
<evidence type="ECO:0000256" key="6">
    <source>
        <dbReference type="ARBA" id="ARBA00022979"/>
    </source>
</evidence>
<sequence length="546" mass="59487">MAVDIVGLVVVIVFYVAILIFGILAARWFEKKNLSDVSDEEKMMVAGRKIGSVVGTFTIIATLCGGGFLNGTAEGIMHDGLAWTIFPFAMALGYFIAGWLYAGKMREARYLTMLDPLQEKFSNGMVAIIFLGSLLGDVFWSASILGALGEDLSVIIDLNVEIAIWVSAAIAVIYTGFGKMVSVALTDIVQLMFMVIGMFLCLPFAITNENVENISSTFDTSWGGEIPKNTIAAWIDLAIAMTLGTIPWQTYFQRVLAMKSPKHAQWLSLTGGIGSLIFTIPPIIIGAIGASTNWNATELNRTLTDDDAAIVLPLVVHYLTPRPVAVIALAALCAAVMSSIDSAVLSCSTLFTHNVYKLAFRPRATQFELVVVQTVSVIVAGVASSLIAIYVNTIYGLFVLAGDVVYVIVFPQLTAAVFTSWVNGYGSFFGFVIGLVLRLGAGEPFLNFQPFIEYPYYTEDDGQLFPFRFLAMMCNLLGIYAFSYLFKVLFEKDILPRSWDVCHVIKTAELDTGMDKQGDEKMTTENGITNAGYSTDDVVGVKMIKL</sequence>
<feature type="transmembrane region" description="Helical" evidence="14">
    <location>
        <begin position="264"/>
        <end position="290"/>
    </location>
</feature>
<feature type="transmembrane region" description="Helical" evidence="14">
    <location>
        <begin position="231"/>
        <end position="252"/>
    </location>
</feature>
<evidence type="ECO:0000256" key="7">
    <source>
        <dbReference type="ARBA" id="ARBA00022989"/>
    </source>
</evidence>
<keyword evidence="8" id="KW-0915">Sodium</keyword>
<feature type="transmembrane region" description="Helical" evidence="14">
    <location>
        <begin position="6"/>
        <end position="29"/>
    </location>
</feature>
<dbReference type="PANTHER" id="PTHR45897">
    <property type="entry name" value="HIGH-AFFINITY CHOLINE TRANSPORTER 1"/>
    <property type="match status" value="1"/>
</dbReference>
<dbReference type="Proteomes" id="UP000014760">
    <property type="component" value="Unassembled WGS sequence"/>
</dbReference>
<dbReference type="InterPro" id="IPR052244">
    <property type="entry name" value="Choline_transporter"/>
</dbReference>
<evidence type="ECO:0000256" key="13">
    <source>
        <dbReference type="RuleBase" id="RU362091"/>
    </source>
</evidence>
<dbReference type="InterPro" id="IPR038377">
    <property type="entry name" value="Na/Glc_symporter_sf"/>
</dbReference>
<dbReference type="AlphaFoldDB" id="R7T4T6"/>
<dbReference type="OMA" id="WCAIWIA"/>
<evidence type="ECO:0000256" key="12">
    <source>
        <dbReference type="ARBA" id="ARBA00023201"/>
    </source>
</evidence>
<organism evidence="15">
    <name type="scientific">Capitella teleta</name>
    <name type="common">Polychaete worm</name>
    <dbReference type="NCBI Taxonomy" id="283909"/>
    <lineage>
        <taxon>Eukaryota</taxon>
        <taxon>Metazoa</taxon>
        <taxon>Spiralia</taxon>
        <taxon>Lophotrochozoa</taxon>
        <taxon>Annelida</taxon>
        <taxon>Polychaeta</taxon>
        <taxon>Sedentaria</taxon>
        <taxon>Scolecida</taxon>
        <taxon>Capitellidae</taxon>
        <taxon>Capitella</taxon>
    </lineage>
</organism>
<gene>
    <name evidence="15" type="ORF">CAPTEDRAFT_157516</name>
</gene>
<keyword evidence="11" id="KW-0325">Glycoprotein</keyword>
<reference evidence="16" key="3">
    <citation type="submission" date="2015-06" db="UniProtKB">
        <authorList>
            <consortium name="EnsemblMetazoa"/>
        </authorList>
    </citation>
    <scope>IDENTIFICATION</scope>
</reference>
<keyword evidence="3" id="KW-0813">Transport</keyword>
<feature type="transmembrane region" description="Helical" evidence="14">
    <location>
        <begin position="425"/>
        <end position="445"/>
    </location>
</feature>
<feature type="transmembrane region" description="Helical" evidence="14">
    <location>
        <begin position="324"/>
        <end position="348"/>
    </location>
</feature>
<dbReference type="HOGENOM" id="CLU_018808_10_0_1"/>
<feature type="transmembrane region" description="Helical" evidence="14">
    <location>
        <begin position="50"/>
        <end position="69"/>
    </location>
</feature>
<dbReference type="Gene3D" id="1.20.1730.10">
    <property type="entry name" value="Sodium/glucose cotransporter"/>
    <property type="match status" value="1"/>
</dbReference>
<dbReference type="GO" id="GO:0005886">
    <property type="term" value="C:plasma membrane"/>
    <property type="evidence" value="ECO:0007669"/>
    <property type="project" value="TreeGrafter"/>
</dbReference>
<keyword evidence="5" id="KW-0769">Symport</keyword>
<reference evidence="15 17" key="2">
    <citation type="journal article" date="2013" name="Nature">
        <title>Insights into bilaterian evolution from three spiralian genomes.</title>
        <authorList>
            <person name="Simakov O."/>
            <person name="Marletaz F."/>
            <person name="Cho S.J."/>
            <person name="Edsinger-Gonzales E."/>
            <person name="Havlak P."/>
            <person name="Hellsten U."/>
            <person name="Kuo D.H."/>
            <person name="Larsson T."/>
            <person name="Lv J."/>
            <person name="Arendt D."/>
            <person name="Savage R."/>
            <person name="Osoegawa K."/>
            <person name="de Jong P."/>
            <person name="Grimwood J."/>
            <person name="Chapman J.A."/>
            <person name="Shapiro H."/>
            <person name="Aerts A."/>
            <person name="Otillar R.P."/>
            <person name="Terry A.Y."/>
            <person name="Boore J.L."/>
            <person name="Grigoriev I.V."/>
            <person name="Lindberg D.R."/>
            <person name="Seaver E.C."/>
            <person name="Weisblat D.A."/>
            <person name="Putnam N.H."/>
            <person name="Rokhsar D.S."/>
        </authorList>
    </citation>
    <scope>NUCLEOTIDE SEQUENCE</scope>
    <source>
        <strain evidence="15 17">I ESC-2004</strain>
    </source>
</reference>
<feature type="transmembrane region" description="Helical" evidence="14">
    <location>
        <begin position="188"/>
        <end position="206"/>
    </location>
</feature>
<evidence type="ECO:0000256" key="8">
    <source>
        <dbReference type="ARBA" id="ARBA00023053"/>
    </source>
</evidence>
<keyword evidence="9" id="KW-0406">Ion transport</keyword>
<evidence type="ECO:0000256" key="3">
    <source>
        <dbReference type="ARBA" id="ARBA00022448"/>
    </source>
</evidence>
<evidence type="ECO:0000256" key="9">
    <source>
        <dbReference type="ARBA" id="ARBA00023065"/>
    </source>
</evidence>
<keyword evidence="10 14" id="KW-0472">Membrane</keyword>
<feature type="transmembrane region" description="Helical" evidence="14">
    <location>
        <begin position="397"/>
        <end position="418"/>
    </location>
</feature>
<feature type="transmembrane region" description="Helical" evidence="14">
    <location>
        <begin position="465"/>
        <end position="486"/>
    </location>
</feature>
<feature type="transmembrane region" description="Helical" evidence="14">
    <location>
        <begin position="162"/>
        <end position="181"/>
    </location>
</feature>
<dbReference type="EMBL" id="AMQN01015516">
    <property type="status" value="NOT_ANNOTATED_CDS"/>
    <property type="molecule type" value="Genomic_DNA"/>
</dbReference>
<feature type="transmembrane region" description="Helical" evidence="14">
    <location>
        <begin position="81"/>
        <end position="102"/>
    </location>
</feature>
<proteinExistence type="inferred from homology"/>
<name>R7T4T6_CAPTE</name>
<keyword evidence="4 14" id="KW-0812">Transmembrane</keyword>
<dbReference type="GO" id="GO:0008292">
    <property type="term" value="P:acetylcholine biosynthetic process"/>
    <property type="evidence" value="ECO:0007669"/>
    <property type="project" value="TreeGrafter"/>
</dbReference>
<evidence type="ECO:0000256" key="11">
    <source>
        <dbReference type="ARBA" id="ARBA00023180"/>
    </source>
</evidence>
<dbReference type="EMBL" id="AMQN01015515">
    <property type="status" value="NOT_ANNOTATED_CDS"/>
    <property type="molecule type" value="Genomic_DNA"/>
</dbReference>
<dbReference type="PROSITE" id="PS50283">
    <property type="entry name" value="NA_SOLUT_SYMP_3"/>
    <property type="match status" value="1"/>
</dbReference>
<accession>R7T4T6</accession>
<dbReference type="GO" id="GO:0005307">
    <property type="term" value="F:choline:sodium symporter activity"/>
    <property type="evidence" value="ECO:0007669"/>
    <property type="project" value="TreeGrafter"/>
</dbReference>
<evidence type="ECO:0000256" key="1">
    <source>
        <dbReference type="ARBA" id="ARBA00004141"/>
    </source>
</evidence>
<evidence type="ECO:0000256" key="5">
    <source>
        <dbReference type="ARBA" id="ARBA00022847"/>
    </source>
</evidence>
<dbReference type="EMBL" id="AMQN01015517">
    <property type="status" value="NOT_ANNOTATED_CDS"/>
    <property type="molecule type" value="Genomic_DNA"/>
</dbReference>
<keyword evidence="7 14" id="KW-1133">Transmembrane helix</keyword>
<evidence type="ECO:0000313" key="17">
    <source>
        <dbReference type="Proteomes" id="UP000014760"/>
    </source>
</evidence>
<evidence type="ECO:0000256" key="10">
    <source>
        <dbReference type="ARBA" id="ARBA00023136"/>
    </source>
</evidence>
<dbReference type="InterPro" id="IPR001734">
    <property type="entry name" value="Na/solute_symporter"/>
</dbReference>
<comment type="subcellular location">
    <subcellularLocation>
        <location evidence="1">Membrane</location>
        <topology evidence="1">Multi-pass membrane protein</topology>
    </subcellularLocation>
</comment>
<dbReference type="Pfam" id="PF00474">
    <property type="entry name" value="SSF"/>
    <property type="match status" value="1"/>
</dbReference>
<keyword evidence="17" id="KW-1185">Reference proteome</keyword>
<evidence type="ECO:0000313" key="15">
    <source>
        <dbReference type="EMBL" id="ELT88107.1"/>
    </source>
</evidence>
<feature type="transmembrane region" description="Helical" evidence="14">
    <location>
        <begin position="123"/>
        <end position="142"/>
    </location>
</feature>